<accession>A0A2M6W220</accession>
<dbReference type="Pfam" id="PF00903">
    <property type="entry name" value="Glyoxalase"/>
    <property type="match status" value="1"/>
</dbReference>
<gene>
    <name evidence="2" type="ORF">COU33_00915</name>
</gene>
<protein>
    <submittedName>
        <fullName evidence="2">Glyoxalase</fullName>
    </submittedName>
</protein>
<name>A0A2M6W220_9BACT</name>
<comment type="caution">
    <text evidence="2">The sequence shown here is derived from an EMBL/GenBank/DDBJ whole genome shotgun (WGS) entry which is preliminary data.</text>
</comment>
<evidence type="ECO:0000259" key="1">
    <source>
        <dbReference type="PROSITE" id="PS51819"/>
    </source>
</evidence>
<dbReference type="Proteomes" id="UP000229362">
    <property type="component" value="Unassembled WGS sequence"/>
</dbReference>
<dbReference type="InterPro" id="IPR029068">
    <property type="entry name" value="Glyas_Bleomycin-R_OHBP_Dase"/>
</dbReference>
<evidence type="ECO:0000313" key="2">
    <source>
        <dbReference type="EMBL" id="PIT86846.1"/>
    </source>
</evidence>
<dbReference type="AlphaFoldDB" id="A0A2M6W220"/>
<organism evidence="2 3">
    <name type="scientific">Candidatus Magasanikbacteria bacterium CG10_big_fil_rev_8_21_14_0_10_43_6</name>
    <dbReference type="NCBI Taxonomy" id="1974650"/>
    <lineage>
        <taxon>Bacteria</taxon>
        <taxon>Candidatus Magasanikiibacteriota</taxon>
    </lineage>
</organism>
<dbReference type="PANTHER" id="PTHR36503:SF1">
    <property type="entry name" value="BLR2520 PROTEIN"/>
    <property type="match status" value="1"/>
</dbReference>
<sequence>MTPRINMIGIITSNFDTMLAFYRDTLGFDITLQMDEFAEFKSDGVRLALSTTQVMAHATGEESYTEKKAGHAFELAFDAGSPAAVDTDFATLVAKGATAIKEPSDMPWGQRTAFFADPDGNIHEIFANL</sequence>
<reference evidence="3" key="1">
    <citation type="submission" date="2017-09" db="EMBL/GenBank/DDBJ databases">
        <title>Depth-based differentiation of microbial function through sediment-hosted aquifers and enrichment of novel symbionts in the deep terrestrial subsurface.</title>
        <authorList>
            <person name="Probst A.J."/>
            <person name="Ladd B."/>
            <person name="Jarett J.K."/>
            <person name="Geller-Mcgrath D.E."/>
            <person name="Sieber C.M.K."/>
            <person name="Emerson J.B."/>
            <person name="Anantharaman K."/>
            <person name="Thomas B.C."/>
            <person name="Malmstrom R."/>
            <person name="Stieglmeier M."/>
            <person name="Klingl A."/>
            <person name="Woyke T."/>
            <person name="Ryan C.M."/>
            <person name="Banfield J.F."/>
        </authorList>
    </citation>
    <scope>NUCLEOTIDE SEQUENCE [LARGE SCALE GENOMIC DNA]</scope>
</reference>
<evidence type="ECO:0000313" key="3">
    <source>
        <dbReference type="Proteomes" id="UP000229362"/>
    </source>
</evidence>
<dbReference type="InterPro" id="IPR004360">
    <property type="entry name" value="Glyas_Fos-R_dOase_dom"/>
</dbReference>
<proteinExistence type="predicted"/>
<dbReference type="SUPFAM" id="SSF54593">
    <property type="entry name" value="Glyoxalase/Bleomycin resistance protein/Dihydroxybiphenyl dioxygenase"/>
    <property type="match status" value="1"/>
</dbReference>
<dbReference type="PROSITE" id="PS51819">
    <property type="entry name" value="VOC"/>
    <property type="match status" value="1"/>
</dbReference>
<dbReference type="InterPro" id="IPR037523">
    <property type="entry name" value="VOC_core"/>
</dbReference>
<feature type="domain" description="VOC" evidence="1">
    <location>
        <begin position="4"/>
        <end position="128"/>
    </location>
</feature>
<dbReference type="EMBL" id="PFBZ01000037">
    <property type="protein sequence ID" value="PIT86846.1"/>
    <property type="molecule type" value="Genomic_DNA"/>
</dbReference>
<dbReference type="Gene3D" id="3.10.180.10">
    <property type="entry name" value="2,3-Dihydroxybiphenyl 1,2-Dioxygenase, domain 1"/>
    <property type="match status" value="1"/>
</dbReference>
<dbReference type="PANTHER" id="PTHR36503">
    <property type="entry name" value="BLR2520 PROTEIN"/>
    <property type="match status" value="1"/>
</dbReference>